<keyword evidence="6" id="KW-1185">Reference proteome</keyword>
<organism evidence="5 6">
    <name type="scientific">Rhodococcoides kyotonense</name>
    <dbReference type="NCBI Taxonomy" id="398843"/>
    <lineage>
        <taxon>Bacteria</taxon>
        <taxon>Bacillati</taxon>
        <taxon>Actinomycetota</taxon>
        <taxon>Actinomycetes</taxon>
        <taxon>Mycobacteriales</taxon>
        <taxon>Nocardiaceae</taxon>
        <taxon>Rhodococcoides</taxon>
    </lineage>
</organism>
<evidence type="ECO:0000313" key="5">
    <source>
        <dbReference type="EMBL" id="OAK51772.1"/>
    </source>
</evidence>
<dbReference type="Gene3D" id="3.40.50.970">
    <property type="match status" value="1"/>
</dbReference>
<sequence>MPDLLNRAGGMGEIAEVQGPYETAPFGNELVELAKTNPSIVGLSADMSKYSDIVPFMKAYPERYFNAGVAEQSAVMMAAGLAKVGKTAFCATYAAFLSRRALDFIAIACAHSKANVKIVAGSPGLVNPYGATHQSLEDLVVMRSVPDLTVIDPCDAVELRHAVRAAAATPGTFYIRNLRGKVPVVFDESDFEFVVGKARRVREGTDVAVISTGFMTERAMKASDTARDLGVSAAVLHVPTIKPLDEQAIVDIASSVGRVVVVENGLRAGGLGTAVIEVVHDRGIAVPVTRIGLHDRFHPCGSQAYNEKAFGLDQDAITDAVVTGNWAFA</sequence>
<proteinExistence type="inferred from homology"/>
<dbReference type="PANTHER" id="PTHR43825">
    <property type="entry name" value="PYRUVATE DEHYDROGENASE E1 COMPONENT"/>
    <property type="match status" value="1"/>
</dbReference>
<dbReference type="Gene3D" id="3.40.50.920">
    <property type="match status" value="1"/>
</dbReference>
<dbReference type="EMBL" id="LVHI01000037">
    <property type="protein sequence ID" value="OAK51772.1"/>
    <property type="molecule type" value="Genomic_DNA"/>
</dbReference>
<dbReference type="RefSeq" id="WP_068430499.1">
    <property type="nucleotide sequence ID" value="NZ_LVHI01000037.1"/>
</dbReference>
<dbReference type="Pfam" id="PF02779">
    <property type="entry name" value="Transket_pyr"/>
    <property type="match status" value="1"/>
</dbReference>
<accession>A0A177Y8C4</accession>
<dbReference type="SMART" id="SM00861">
    <property type="entry name" value="Transket_pyr"/>
    <property type="match status" value="1"/>
</dbReference>
<keyword evidence="3" id="KW-0786">Thiamine pyrophosphate</keyword>
<name>A0A177Y8C4_9NOCA</name>
<dbReference type="InterPro" id="IPR005475">
    <property type="entry name" value="Transketolase-like_Pyr-bd"/>
</dbReference>
<dbReference type="InterPro" id="IPR051157">
    <property type="entry name" value="PDH/Transketolase"/>
</dbReference>
<dbReference type="InterPro" id="IPR029061">
    <property type="entry name" value="THDP-binding"/>
</dbReference>
<feature type="domain" description="Transketolase-like pyrimidine-binding" evidence="4">
    <location>
        <begin position="20"/>
        <end position="184"/>
    </location>
</feature>
<gene>
    <name evidence="5" type="ORF">A3K89_10925</name>
</gene>
<protein>
    <submittedName>
        <fullName evidence="5">Transketolase</fullName>
    </submittedName>
</protein>
<evidence type="ECO:0000259" key="4">
    <source>
        <dbReference type="SMART" id="SM00861"/>
    </source>
</evidence>
<dbReference type="PANTHER" id="PTHR43825:SF1">
    <property type="entry name" value="TRANSKETOLASE-LIKE PYRIMIDINE-BINDING DOMAIN-CONTAINING PROTEIN"/>
    <property type="match status" value="1"/>
</dbReference>
<evidence type="ECO:0000256" key="2">
    <source>
        <dbReference type="ARBA" id="ARBA00007131"/>
    </source>
</evidence>
<comment type="caution">
    <text evidence="5">The sequence shown here is derived from an EMBL/GenBank/DDBJ whole genome shotgun (WGS) entry which is preliminary data.</text>
</comment>
<reference evidence="5 6" key="1">
    <citation type="submission" date="2016-03" db="EMBL/GenBank/DDBJ databases">
        <title>Genome sequence of Rhodococcus kyotonensis KB10.</title>
        <authorList>
            <person name="Jeong H."/>
            <person name="Hong C.E."/>
            <person name="Jo S.H."/>
            <person name="Park J.M."/>
        </authorList>
    </citation>
    <scope>NUCLEOTIDE SEQUENCE [LARGE SCALE GENOMIC DNA]</scope>
    <source>
        <strain evidence="5 6">KB10</strain>
    </source>
</reference>
<dbReference type="Proteomes" id="UP000077519">
    <property type="component" value="Unassembled WGS sequence"/>
</dbReference>
<comment type="similarity">
    <text evidence="2">Belongs to the transketolase family.</text>
</comment>
<comment type="cofactor">
    <cofactor evidence="1">
        <name>thiamine diphosphate</name>
        <dbReference type="ChEBI" id="CHEBI:58937"/>
    </cofactor>
</comment>
<dbReference type="AlphaFoldDB" id="A0A177Y8C4"/>
<dbReference type="SUPFAM" id="SSF52518">
    <property type="entry name" value="Thiamin diphosphate-binding fold (THDP-binding)"/>
    <property type="match status" value="1"/>
</dbReference>
<dbReference type="SUPFAM" id="SSF52922">
    <property type="entry name" value="TK C-terminal domain-like"/>
    <property type="match status" value="1"/>
</dbReference>
<dbReference type="InterPro" id="IPR033248">
    <property type="entry name" value="Transketolase_C"/>
</dbReference>
<dbReference type="FunFam" id="3.40.50.970:FF:000129">
    <property type="entry name" value="Transketolase"/>
    <property type="match status" value="1"/>
</dbReference>
<dbReference type="Pfam" id="PF02780">
    <property type="entry name" value="Transketolase_C"/>
    <property type="match status" value="1"/>
</dbReference>
<dbReference type="CDD" id="cd07033">
    <property type="entry name" value="TPP_PYR_DXS_TK_like"/>
    <property type="match status" value="1"/>
</dbReference>
<dbReference type="GO" id="GO:0000287">
    <property type="term" value="F:magnesium ion binding"/>
    <property type="evidence" value="ECO:0007669"/>
    <property type="project" value="UniProtKB-ARBA"/>
</dbReference>
<evidence type="ECO:0000256" key="1">
    <source>
        <dbReference type="ARBA" id="ARBA00001964"/>
    </source>
</evidence>
<dbReference type="InterPro" id="IPR009014">
    <property type="entry name" value="Transketo_C/PFOR_II"/>
</dbReference>
<evidence type="ECO:0000313" key="6">
    <source>
        <dbReference type="Proteomes" id="UP000077519"/>
    </source>
</evidence>
<evidence type="ECO:0000256" key="3">
    <source>
        <dbReference type="ARBA" id="ARBA00023052"/>
    </source>
</evidence>